<feature type="repeat" description="WD" evidence="3">
    <location>
        <begin position="332"/>
        <end position="372"/>
    </location>
</feature>
<keyword evidence="2" id="KW-0677">Repeat</keyword>
<reference evidence="4 5" key="1">
    <citation type="journal article" date="2018" name="Mol. Plant">
        <title>The genome of Artemisia annua provides insight into the evolution of Asteraceae family and artemisinin biosynthesis.</title>
        <authorList>
            <person name="Shen Q."/>
            <person name="Zhang L."/>
            <person name="Liao Z."/>
            <person name="Wang S."/>
            <person name="Yan T."/>
            <person name="Shi P."/>
            <person name="Liu M."/>
            <person name="Fu X."/>
            <person name="Pan Q."/>
            <person name="Wang Y."/>
            <person name="Lv Z."/>
            <person name="Lu X."/>
            <person name="Zhang F."/>
            <person name="Jiang W."/>
            <person name="Ma Y."/>
            <person name="Chen M."/>
            <person name="Hao X."/>
            <person name="Li L."/>
            <person name="Tang Y."/>
            <person name="Lv G."/>
            <person name="Zhou Y."/>
            <person name="Sun X."/>
            <person name="Brodelius P.E."/>
            <person name="Rose J.K.C."/>
            <person name="Tang K."/>
        </authorList>
    </citation>
    <scope>NUCLEOTIDE SEQUENCE [LARGE SCALE GENOMIC DNA]</scope>
    <source>
        <strain evidence="5">cv. Huhao1</strain>
        <tissue evidence="4">Leaf</tissue>
    </source>
</reference>
<comment type="caution">
    <text evidence="4">The sequence shown here is derived from an EMBL/GenBank/DDBJ whole genome shotgun (WGS) entry which is preliminary data.</text>
</comment>
<dbReference type="AlphaFoldDB" id="A0A2U1QCK2"/>
<dbReference type="STRING" id="35608.A0A2U1QCK2"/>
<sequence length="677" mass="75100">MVSLSQDDDEYHRFFDAQDTISPLSDSGSDYDVWVRTPASVKDRKNQFLKLMNLSLDDDEIRSDNDDDVDDDDSRRFSYRIMDSGSDAVLRSNIHEQTSSSTSSVSDSSRVIVSTENFVCRGKNVGCGTSCKDNEDGCKENDSPPLVQKLVERQIKVAGTMARTMNRVKSQWLTRLRSMTCVVDNQGRFDGLRDGAGQVHRTRVQRVKVRQNKKRLKELSAVFIGQDIQAHQGSILTMKFSHDGCYLATAGEDGVVRIWQVVEDERLNDIDIPDIDPSCIYFTVNHLSELAPLMAEKQKVSMLQSLRKTSDSACVIIPSKVFRILENPVHEFHGHNGEVLDLSWSAGNLLLSSSVDETVRLWRVGSDECLKVFPHSNYVTCVQFNPVDDGYYISGSIDGKVRIWSIDSSQVVDWTDIREIVTAVTYNPDGKGGIIGSMTGCCRLFSLSDNHFQLEASVCLNSKKKSPSKRIIGFQFYPQDTSKVMVTCADSHVIILHGINVIGKYKGQRNAGNQLCASFTSDGKHIVSACEDSNVYIWNCDNQKEPSLYQQKTVKSFEYFSGDASVVLPWSGLKLGMSSGNGWNLGAGLSSSSPSYFSIGHEFFLESVPKGSATWPEEKLPASSPGLSSPLCKSQFKFFKSSCQSSAGCQTWGLVIVTAGWDGHIRSFLNYGLPVTL</sequence>
<dbReference type="OrthoDB" id="408728at2759"/>
<dbReference type="Proteomes" id="UP000245207">
    <property type="component" value="Unassembled WGS sequence"/>
</dbReference>
<evidence type="ECO:0000256" key="1">
    <source>
        <dbReference type="ARBA" id="ARBA00022574"/>
    </source>
</evidence>
<dbReference type="PROSITE" id="PS50294">
    <property type="entry name" value="WD_REPEATS_REGION"/>
    <property type="match status" value="3"/>
</dbReference>
<evidence type="ECO:0000313" key="5">
    <source>
        <dbReference type="Proteomes" id="UP000245207"/>
    </source>
</evidence>
<gene>
    <name evidence="4" type="ORF">CTI12_AA047270</name>
</gene>
<feature type="repeat" description="WD" evidence="3">
    <location>
        <begin position="518"/>
        <end position="548"/>
    </location>
</feature>
<organism evidence="4 5">
    <name type="scientific">Artemisia annua</name>
    <name type="common">Sweet wormwood</name>
    <dbReference type="NCBI Taxonomy" id="35608"/>
    <lineage>
        <taxon>Eukaryota</taxon>
        <taxon>Viridiplantae</taxon>
        <taxon>Streptophyta</taxon>
        <taxon>Embryophyta</taxon>
        <taxon>Tracheophyta</taxon>
        <taxon>Spermatophyta</taxon>
        <taxon>Magnoliopsida</taxon>
        <taxon>eudicotyledons</taxon>
        <taxon>Gunneridae</taxon>
        <taxon>Pentapetalae</taxon>
        <taxon>asterids</taxon>
        <taxon>campanulids</taxon>
        <taxon>Asterales</taxon>
        <taxon>Asteraceae</taxon>
        <taxon>Asteroideae</taxon>
        <taxon>Anthemideae</taxon>
        <taxon>Artemisiinae</taxon>
        <taxon>Artemisia</taxon>
    </lineage>
</organism>
<dbReference type="SUPFAM" id="SSF50978">
    <property type="entry name" value="WD40 repeat-like"/>
    <property type="match status" value="1"/>
</dbReference>
<dbReference type="PROSITE" id="PS50082">
    <property type="entry name" value="WD_REPEATS_2"/>
    <property type="match status" value="4"/>
</dbReference>
<dbReference type="InterPro" id="IPR020472">
    <property type="entry name" value="WD40_PAC1"/>
</dbReference>
<accession>A0A2U1QCK2</accession>
<dbReference type="EMBL" id="PKPP01000222">
    <property type="protein sequence ID" value="PWA95728.1"/>
    <property type="molecule type" value="Genomic_DNA"/>
</dbReference>
<feature type="repeat" description="WD" evidence="3">
    <location>
        <begin position="372"/>
        <end position="414"/>
    </location>
</feature>
<keyword evidence="1 3" id="KW-0853">WD repeat</keyword>
<feature type="repeat" description="WD" evidence="3">
    <location>
        <begin position="228"/>
        <end position="269"/>
    </location>
</feature>
<dbReference type="PRINTS" id="PR00320">
    <property type="entry name" value="GPROTEINBRPT"/>
</dbReference>
<dbReference type="PANTHER" id="PTHR14221:SF57">
    <property type="entry name" value="TRANSDUCIN_WD40 REPEAT-LIKE SUPERFAMILY PROTEIN"/>
    <property type="match status" value="1"/>
</dbReference>
<dbReference type="SMART" id="SM00320">
    <property type="entry name" value="WD40"/>
    <property type="match status" value="6"/>
</dbReference>
<dbReference type="SUPFAM" id="SSF69322">
    <property type="entry name" value="Tricorn protease domain 2"/>
    <property type="match status" value="1"/>
</dbReference>
<dbReference type="InterPro" id="IPR036322">
    <property type="entry name" value="WD40_repeat_dom_sf"/>
</dbReference>
<evidence type="ECO:0000313" key="4">
    <source>
        <dbReference type="EMBL" id="PWA95728.1"/>
    </source>
</evidence>
<evidence type="ECO:0000256" key="2">
    <source>
        <dbReference type="ARBA" id="ARBA00022737"/>
    </source>
</evidence>
<protein>
    <submittedName>
        <fullName evidence="4">G-protein beta WD-40 repeat-containing protein</fullName>
    </submittedName>
</protein>
<dbReference type="InterPro" id="IPR040324">
    <property type="entry name" value="WDR44/Dgr2"/>
</dbReference>
<dbReference type="InterPro" id="IPR001680">
    <property type="entry name" value="WD40_rpt"/>
</dbReference>
<dbReference type="InterPro" id="IPR015943">
    <property type="entry name" value="WD40/YVTN_repeat-like_dom_sf"/>
</dbReference>
<evidence type="ECO:0000256" key="3">
    <source>
        <dbReference type="PROSITE-ProRule" id="PRU00221"/>
    </source>
</evidence>
<proteinExistence type="predicted"/>
<dbReference type="Gene3D" id="2.130.10.10">
    <property type="entry name" value="YVTN repeat-like/Quinoprotein amine dehydrogenase"/>
    <property type="match status" value="1"/>
</dbReference>
<keyword evidence="5" id="KW-1185">Reference proteome</keyword>
<name>A0A2U1QCK2_ARTAN</name>
<dbReference type="PANTHER" id="PTHR14221">
    <property type="entry name" value="WD REPEAT DOMAIN 44"/>
    <property type="match status" value="1"/>
</dbReference>
<dbReference type="Pfam" id="PF00400">
    <property type="entry name" value="WD40"/>
    <property type="match status" value="4"/>
</dbReference>